<evidence type="ECO:0000313" key="4">
    <source>
        <dbReference type="Proteomes" id="UP000199053"/>
    </source>
</evidence>
<feature type="coiled-coil region" evidence="1">
    <location>
        <begin position="341"/>
        <end position="368"/>
    </location>
</feature>
<dbReference type="SMART" id="SM00471">
    <property type="entry name" value="HDc"/>
    <property type="match status" value="1"/>
</dbReference>
<dbReference type="Pfam" id="PF01966">
    <property type="entry name" value="HD"/>
    <property type="match status" value="1"/>
</dbReference>
<dbReference type="Gene3D" id="3.90.550.10">
    <property type="entry name" value="Spore Coat Polysaccharide Biosynthesis Protein SpsA, Chain A"/>
    <property type="match status" value="1"/>
</dbReference>
<dbReference type="STRING" id="246191.SAMN05660337_0252"/>
<dbReference type="EMBL" id="FNGA01000001">
    <property type="protein sequence ID" value="SDK37417.1"/>
    <property type="molecule type" value="Genomic_DNA"/>
</dbReference>
<gene>
    <name evidence="3" type="ORF">SAMN05660337_0252</name>
</gene>
<evidence type="ECO:0000259" key="2">
    <source>
        <dbReference type="SMART" id="SM00471"/>
    </source>
</evidence>
<reference evidence="4" key="1">
    <citation type="submission" date="2016-10" db="EMBL/GenBank/DDBJ databases">
        <authorList>
            <person name="Varghese N."/>
            <person name="Submissions S."/>
        </authorList>
    </citation>
    <scope>NUCLEOTIDE SEQUENCE [LARGE SCALE GENOMIC DNA]</scope>
    <source>
        <strain evidence="4">DSM 16995</strain>
    </source>
</reference>
<sequence length="393" mass="43087">MKIYGLVLAAGLSSRMGKLKATLPLDEGTVLSNCIRSLLDGGVADVFVVTGHKAEEVESEVHKLGMHTVYNPDYENGMFSSVIAGVKALPDDVSAFLVLPVDIPLVRSSTVRALTFEFKDSPADIIYPAFKNERGHPPLISAKLIPEILLHDGTGGLRKVLERHDSGARNKNMPDLGILHDLDTPEDYTTALKFSRNKRFPLPEECESLWELAETPQTTQEHCKAVAKAACTMAKALNSARREGPLLDMDIVQSAALMHDVAKIRRNHEAKGGTLLAGYGFTGISDIVASHRDTKIDPTSPLTEKEIVFLADKLFEGSTLVTIKERYGKRISKWANDPDALKAIHGRLERAENLLTRYENEAGIKTSELLTSPAHSPLNSATFMQENNIKAQL</sequence>
<organism evidence="3 4">
    <name type="scientific">Maridesulfovibrio ferrireducens</name>
    <dbReference type="NCBI Taxonomy" id="246191"/>
    <lineage>
        <taxon>Bacteria</taxon>
        <taxon>Pseudomonadati</taxon>
        <taxon>Thermodesulfobacteriota</taxon>
        <taxon>Desulfovibrionia</taxon>
        <taxon>Desulfovibrionales</taxon>
        <taxon>Desulfovibrionaceae</taxon>
        <taxon>Maridesulfovibrio</taxon>
    </lineage>
</organism>
<dbReference type="InterPro" id="IPR003607">
    <property type="entry name" value="HD/PDEase_dom"/>
</dbReference>
<dbReference type="InterPro" id="IPR054703">
    <property type="entry name" value="Mop-rel"/>
</dbReference>
<dbReference type="NCBIfam" id="NF045665">
    <property type="entry name" value="NTPtran_DVU1551"/>
    <property type="match status" value="1"/>
</dbReference>
<keyword evidence="1" id="KW-0175">Coiled coil</keyword>
<protein>
    <submittedName>
        <fullName evidence="3">CTP:molybdopterin cytidylyltransferase MocA</fullName>
    </submittedName>
</protein>
<dbReference type="SUPFAM" id="SSF109604">
    <property type="entry name" value="HD-domain/PDEase-like"/>
    <property type="match status" value="1"/>
</dbReference>
<dbReference type="AlphaFoldDB" id="A0A1G9BD55"/>
<dbReference type="SUPFAM" id="SSF53448">
    <property type="entry name" value="Nucleotide-diphospho-sugar transferases"/>
    <property type="match status" value="1"/>
</dbReference>
<dbReference type="InterPro" id="IPR006674">
    <property type="entry name" value="HD_domain"/>
</dbReference>
<dbReference type="RefSeq" id="WP_092157458.1">
    <property type="nucleotide sequence ID" value="NZ_FNGA01000001.1"/>
</dbReference>
<dbReference type="GO" id="GO:0016779">
    <property type="term" value="F:nucleotidyltransferase activity"/>
    <property type="evidence" value="ECO:0007669"/>
    <property type="project" value="UniProtKB-KW"/>
</dbReference>
<dbReference type="CDD" id="cd04182">
    <property type="entry name" value="GT_2_like_f"/>
    <property type="match status" value="1"/>
</dbReference>
<feature type="domain" description="HD/PDEase" evidence="2">
    <location>
        <begin position="215"/>
        <end position="326"/>
    </location>
</feature>
<dbReference type="PANTHER" id="PTHR43777">
    <property type="entry name" value="MOLYBDENUM COFACTOR CYTIDYLYLTRANSFERASE"/>
    <property type="match status" value="1"/>
</dbReference>
<evidence type="ECO:0000256" key="1">
    <source>
        <dbReference type="SAM" id="Coils"/>
    </source>
</evidence>
<dbReference type="Pfam" id="PF12804">
    <property type="entry name" value="NTP_transf_3"/>
    <property type="match status" value="1"/>
</dbReference>
<name>A0A1G9BD55_9BACT</name>
<keyword evidence="3" id="KW-0808">Transferase</keyword>
<dbReference type="Gene3D" id="1.10.3210.10">
    <property type="entry name" value="Hypothetical protein af1432"/>
    <property type="match status" value="1"/>
</dbReference>
<proteinExistence type="predicted"/>
<dbReference type="InterPro" id="IPR029044">
    <property type="entry name" value="Nucleotide-diphossugar_trans"/>
</dbReference>
<accession>A0A1G9BD55</accession>
<dbReference type="OrthoDB" id="9779263at2"/>
<dbReference type="InterPro" id="IPR025877">
    <property type="entry name" value="MobA-like_NTP_Trfase"/>
</dbReference>
<keyword evidence="4" id="KW-1185">Reference proteome</keyword>
<evidence type="ECO:0000313" key="3">
    <source>
        <dbReference type="EMBL" id="SDK37417.1"/>
    </source>
</evidence>
<dbReference type="Proteomes" id="UP000199053">
    <property type="component" value="Unassembled WGS sequence"/>
</dbReference>
<dbReference type="CDD" id="cd00077">
    <property type="entry name" value="HDc"/>
    <property type="match status" value="1"/>
</dbReference>
<keyword evidence="3" id="KW-0548">Nucleotidyltransferase</keyword>
<dbReference type="PANTHER" id="PTHR43777:SF1">
    <property type="entry name" value="MOLYBDENUM COFACTOR CYTIDYLYLTRANSFERASE"/>
    <property type="match status" value="1"/>
</dbReference>